<accession>A0A0L6CMF6</accession>
<dbReference type="RefSeq" id="WP_157508925.1">
    <property type="nucleotide sequence ID" value="NZ_LAIR01000002.1"/>
</dbReference>
<comment type="caution">
    <text evidence="1">The sequence shown here is derived from an EMBL/GenBank/DDBJ whole genome shotgun (WGS) entry which is preliminary data.</text>
</comment>
<gene>
    <name evidence="1" type="ORF">VV01_18795</name>
</gene>
<protein>
    <recommendedName>
        <fullName evidence="3">FAD/NAD(P)-binding domain-containing protein</fullName>
    </recommendedName>
</protein>
<dbReference type="SUPFAM" id="SSF51905">
    <property type="entry name" value="FAD/NAD(P)-binding domain"/>
    <property type="match status" value="1"/>
</dbReference>
<keyword evidence="2" id="KW-1185">Reference proteome</keyword>
<dbReference type="EMBL" id="LAIR01000002">
    <property type="protein sequence ID" value="KNX38723.1"/>
    <property type="molecule type" value="Genomic_DNA"/>
</dbReference>
<organism evidence="1 2">
    <name type="scientific">Luteipulveratus halotolerans</name>
    <dbReference type="NCBI Taxonomy" id="1631356"/>
    <lineage>
        <taxon>Bacteria</taxon>
        <taxon>Bacillati</taxon>
        <taxon>Actinomycetota</taxon>
        <taxon>Actinomycetes</taxon>
        <taxon>Micrococcales</taxon>
        <taxon>Dermacoccaceae</taxon>
        <taxon>Luteipulveratus</taxon>
    </lineage>
</organism>
<name>A0A0L6CMF6_9MICO</name>
<dbReference type="AlphaFoldDB" id="A0A0L6CMF6"/>
<evidence type="ECO:0008006" key="3">
    <source>
        <dbReference type="Google" id="ProtNLM"/>
    </source>
</evidence>
<reference evidence="2" key="1">
    <citation type="submission" date="2015-03" db="EMBL/GenBank/DDBJ databases">
        <title>Luteipulveratus halotolerans sp. nov., a novel actinobacterium (Dermacoccaceae) from Sarawak, Malaysia.</title>
        <authorList>
            <person name="Juboi H."/>
            <person name="Basik A."/>
            <person name="Shamsul S.S."/>
            <person name="Arnold P."/>
            <person name="Schmitt E.K."/>
            <person name="Sanglier J.-J."/>
            <person name="Yeo T."/>
        </authorList>
    </citation>
    <scope>NUCLEOTIDE SEQUENCE [LARGE SCALE GENOMIC DNA]</scope>
    <source>
        <strain evidence="2">C296001</strain>
    </source>
</reference>
<dbReference type="OrthoDB" id="101972at2"/>
<evidence type="ECO:0000313" key="1">
    <source>
        <dbReference type="EMBL" id="KNX38723.1"/>
    </source>
</evidence>
<dbReference type="InterPro" id="IPR036188">
    <property type="entry name" value="FAD/NAD-bd_sf"/>
</dbReference>
<evidence type="ECO:0000313" key="2">
    <source>
        <dbReference type="Proteomes" id="UP000037397"/>
    </source>
</evidence>
<sequence length="309" mass="32668">MSTWGGYDAVVTARGLSEPRVPAELYDIATFVPTDLTPYPMNCIPPRGVIGVVGAGLSALEAADYLVTGGARVVLLSRTSVLPAVRRSLPLGADLSEDMMEMVSSILCGGGPNAARDLQRRLRRRGRAFPEDDECTGLPGLARSVQLSEGDQPWERTVVPLCRATNASTAHEVGRLIMAAPHIARHVQALHIDLASRLADHYRSGLLSMAPLADLGTDGDDVRVSAGSSSVRLDRIVLACGWKRPRDLVDDADVSVIALGAEPASGLAVPNALFALGDQLRALPGRLEAARQSDRSRVSGEGVGSRLVV</sequence>
<dbReference type="Proteomes" id="UP000037397">
    <property type="component" value="Unassembled WGS sequence"/>
</dbReference>
<proteinExistence type="predicted"/>